<reference evidence="1 2" key="1">
    <citation type="submission" date="2016-03" db="EMBL/GenBank/DDBJ databases">
        <title>Microsymbionts genomes from the relict species Vavilovia formosa (Stev.) Fed.</title>
        <authorList>
            <person name="Kopat V."/>
            <person name="Chirak E."/>
            <person name="Kimeklis A."/>
            <person name="Andronov E."/>
        </authorList>
    </citation>
    <scope>NUCLEOTIDE SEQUENCE [LARGE SCALE GENOMIC DNA]</scope>
    <source>
        <strain evidence="1 2">Vaf07</strain>
    </source>
</reference>
<dbReference type="OrthoDB" id="9790012at2"/>
<dbReference type="PANTHER" id="PTHR39328">
    <property type="entry name" value="BLL2871 PROTEIN"/>
    <property type="match status" value="1"/>
</dbReference>
<dbReference type="Proteomes" id="UP000076574">
    <property type="component" value="Unassembled WGS sequence"/>
</dbReference>
<keyword evidence="2" id="KW-1185">Reference proteome</keyword>
<gene>
    <name evidence="1" type="ORF">A4A58_25945</name>
</gene>
<comment type="caution">
    <text evidence="1">The sequence shown here is derived from an EMBL/GenBank/DDBJ whole genome shotgun (WGS) entry which is preliminary data.</text>
</comment>
<dbReference type="Gene3D" id="3.60.20.10">
    <property type="entry name" value="Glutamine Phosphoribosylpyrophosphate, subunit 1, domain 1"/>
    <property type="match status" value="1"/>
</dbReference>
<proteinExistence type="predicted"/>
<dbReference type="InterPro" id="IPR010430">
    <property type="entry name" value="DUF1028"/>
</dbReference>
<dbReference type="PANTHER" id="PTHR39328:SF1">
    <property type="entry name" value="BLL2871 PROTEIN"/>
    <property type="match status" value="1"/>
</dbReference>
<evidence type="ECO:0000313" key="1">
    <source>
        <dbReference type="EMBL" id="KZD23791.1"/>
    </source>
</evidence>
<dbReference type="InterPro" id="IPR029055">
    <property type="entry name" value="Ntn_hydrolases_N"/>
</dbReference>
<dbReference type="AlphaFoldDB" id="A0A161R432"/>
<dbReference type="STRING" id="943830.A4A58_25945"/>
<dbReference type="Pfam" id="PF06267">
    <property type="entry name" value="DUF1028"/>
    <property type="match status" value="1"/>
</dbReference>
<dbReference type="EMBL" id="LVYV01000008">
    <property type="protein sequence ID" value="KZD23791.1"/>
    <property type="molecule type" value="Genomic_DNA"/>
</dbReference>
<evidence type="ECO:0000313" key="2">
    <source>
        <dbReference type="Proteomes" id="UP000076574"/>
    </source>
</evidence>
<dbReference type="RefSeq" id="WP_068732028.1">
    <property type="nucleotide sequence ID" value="NZ_LVYV01000008.1"/>
</dbReference>
<protein>
    <submittedName>
        <fullName evidence="1">Fimbrial assembly protein FimA</fullName>
    </submittedName>
</protein>
<sequence>MTYSISARCPETGAFGIAITSSSIAVPARCAWVGPLGLVVSQNVTDPSLGPTGLALLRQGLGAGAVLNNLTLGTPQPAWRQVGVIDRYGQVAWHSGEQALPIVGIAQGAGCLALGNLLVDEKVPSMMIAKFEATAGQPLAERLLSALEAGLDAGGETDDEHAAGLHVADRFDWPVVDLRVDWHDAPIGELRALWERYRPQQKDYTARAMNPGAAPSF</sequence>
<name>A0A161R432_9BRAD</name>
<accession>A0A161R432</accession>
<dbReference type="SUPFAM" id="SSF56235">
    <property type="entry name" value="N-terminal nucleophile aminohydrolases (Ntn hydrolases)"/>
    <property type="match status" value="1"/>
</dbReference>
<organism evidence="1 2">
    <name type="scientific">Tardiphaga robiniae</name>
    <dbReference type="NCBI Taxonomy" id="943830"/>
    <lineage>
        <taxon>Bacteria</taxon>
        <taxon>Pseudomonadati</taxon>
        <taxon>Pseudomonadota</taxon>
        <taxon>Alphaproteobacteria</taxon>
        <taxon>Hyphomicrobiales</taxon>
        <taxon>Nitrobacteraceae</taxon>
        <taxon>Tardiphaga</taxon>
    </lineage>
</organism>